<organism evidence="5 6">
    <name type="scientific">Flagellimonas hadalis</name>
    <dbReference type="NCBI Taxonomy" id="2597517"/>
    <lineage>
        <taxon>Bacteria</taxon>
        <taxon>Pseudomonadati</taxon>
        <taxon>Bacteroidota</taxon>
        <taxon>Flavobacteriia</taxon>
        <taxon>Flavobacteriales</taxon>
        <taxon>Flavobacteriaceae</taxon>
        <taxon>Flagellimonas</taxon>
    </lineage>
</organism>
<keyword evidence="2" id="KW-0238">DNA-binding</keyword>
<proteinExistence type="predicted"/>
<dbReference type="AlphaFoldDB" id="A0A5N5IS83"/>
<evidence type="ECO:0000313" key="5">
    <source>
        <dbReference type="EMBL" id="KAB5486085.1"/>
    </source>
</evidence>
<dbReference type="CDD" id="cd01392">
    <property type="entry name" value="HTH_LacI"/>
    <property type="match status" value="1"/>
</dbReference>
<dbReference type="Pfam" id="PF00356">
    <property type="entry name" value="LacI"/>
    <property type="match status" value="1"/>
</dbReference>
<feature type="domain" description="HTH lacI-type" evidence="4">
    <location>
        <begin position="13"/>
        <end position="67"/>
    </location>
</feature>
<dbReference type="GO" id="GO:0000976">
    <property type="term" value="F:transcription cis-regulatory region binding"/>
    <property type="evidence" value="ECO:0007669"/>
    <property type="project" value="TreeGrafter"/>
</dbReference>
<dbReference type="Gene3D" id="3.40.50.2300">
    <property type="match status" value="2"/>
</dbReference>
<dbReference type="SUPFAM" id="SSF53822">
    <property type="entry name" value="Periplasmic binding protein-like I"/>
    <property type="match status" value="1"/>
</dbReference>
<keyword evidence="1" id="KW-0805">Transcription regulation</keyword>
<dbReference type="Pfam" id="PF13377">
    <property type="entry name" value="Peripla_BP_3"/>
    <property type="match status" value="1"/>
</dbReference>
<dbReference type="InterPro" id="IPR000843">
    <property type="entry name" value="HTH_LacI"/>
</dbReference>
<protein>
    <submittedName>
        <fullName evidence="5">LacI family transcriptional regulator</fullName>
    </submittedName>
</protein>
<sequence>MIINLYFPRMPKMTIKSIAAHFKVSVSTVSKAINDSHEISEGLRESIKKYARENHYKPNRMAINLLKRNTKTLGVVIPNILNYFFVQVLYGIEQVADLRGYSIITCSTNESLEKEAKVLDFLCSGSVDGVIISTVAGEMEQSGHVEHFQELRDKQIPLVMFDRITELIECDKVVVDDFEAGYKATTYFLETGCKTVAIVNPIANSLIGRLRVDGYKKALQKKGIPFDGKLLLPIGHNDDLELSLSLSLDFKKIDAIMVFDEITTVKVMDIVQSKGFRIPEDIAVIGFTNGELSKYVSPPATMVSQHGRFIGETAANQLIDRIEQKGQLLAFETKTIKTSLVIRESTLKLERYNAG</sequence>
<dbReference type="PANTHER" id="PTHR30146">
    <property type="entry name" value="LACI-RELATED TRANSCRIPTIONAL REPRESSOR"/>
    <property type="match status" value="1"/>
</dbReference>
<gene>
    <name evidence="5" type="ORF">FOT42_013910</name>
</gene>
<dbReference type="GO" id="GO:0003700">
    <property type="term" value="F:DNA-binding transcription factor activity"/>
    <property type="evidence" value="ECO:0007669"/>
    <property type="project" value="TreeGrafter"/>
</dbReference>
<dbReference type="PANTHER" id="PTHR30146:SF109">
    <property type="entry name" value="HTH-TYPE TRANSCRIPTIONAL REGULATOR GALS"/>
    <property type="match status" value="1"/>
</dbReference>
<dbReference type="CDD" id="cd06267">
    <property type="entry name" value="PBP1_LacI_sugar_binding-like"/>
    <property type="match status" value="1"/>
</dbReference>
<evidence type="ECO:0000259" key="4">
    <source>
        <dbReference type="PROSITE" id="PS50932"/>
    </source>
</evidence>
<dbReference type="EMBL" id="VNIK02000010">
    <property type="protein sequence ID" value="KAB5486085.1"/>
    <property type="molecule type" value="Genomic_DNA"/>
</dbReference>
<name>A0A5N5IS83_9FLAO</name>
<dbReference type="InterPro" id="IPR046335">
    <property type="entry name" value="LacI/GalR-like_sensor"/>
</dbReference>
<comment type="caution">
    <text evidence="5">The sequence shown here is derived from an EMBL/GenBank/DDBJ whole genome shotgun (WGS) entry which is preliminary data.</text>
</comment>
<dbReference type="InterPro" id="IPR010982">
    <property type="entry name" value="Lambda_DNA-bd_dom_sf"/>
</dbReference>
<keyword evidence="6" id="KW-1185">Reference proteome</keyword>
<dbReference type="InterPro" id="IPR028082">
    <property type="entry name" value="Peripla_BP_I"/>
</dbReference>
<keyword evidence="3" id="KW-0804">Transcription</keyword>
<dbReference type="Gene3D" id="1.10.260.40">
    <property type="entry name" value="lambda repressor-like DNA-binding domains"/>
    <property type="match status" value="1"/>
</dbReference>
<reference evidence="5" key="1">
    <citation type="submission" date="2019-10" db="EMBL/GenBank/DDBJ databases">
        <title>Muricauda hadale sp. nov., a piezophilic bacterium isolated from hadopelagic water of the Mariana Trench.</title>
        <authorList>
            <person name="Wei Y."/>
        </authorList>
    </citation>
    <scope>NUCLEOTIDE SEQUENCE [LARGE SCALE GENOMIC DNA]</scope>
    <source>
        <strain evidence="5">MT-229</strain>
    </source>
</reference>
<accession>A0A5N5IS83</accession>
<evidence type="ECO:0000256" key="3">
    <source>
        <dbReference type="ARBA" id="ARBA00023163"/>
    </source>
</evidence>
<dbReference type="SMART" id="SM00354">
    <property type="entry name" value="HTH_LACI"/>
    <property type="match status" value="1"/>
</dbReference>
<evidence type="ECO:0000256" key="1">
    <source>
        <dbReference type="ARBA" id="ARBA00023015"/>
    </source>
</evidence>
<dbReference type="SUPFAM" id="SSF47413">
    <property type="entry name" value="lambda repressor-like DNA-binding domains"/>
    <property type="match status" value="1"/>
</dbReference>
<evidence type="ECO:0000256" key="2">
    <source>
        <dbReference type="ARBA" id="ARBA00023125"/>
    </source>
</evidence>
<evidence type="ECO:0000313" key="6">
    <source>
        <dbReference type="Proteomes" id="UP000319204"/>
    </source>
</evidence>
<dbReference type="PROSITE" id="PS50932">
    <property type="entry name" value="HTH_LACI_2"/>
    <property type="match status" value="1"/>
</dbReference>
<dbReference type="Proteomes" id="UP000319204">
    <property type="component" value="Unassembled WGS sequence"/>
</dbReference>